<dbReference type="CDD" id="cd02947">
    <property type="entry name" value="TRX_family"/>
    <property type="match status" value="1"/>
</dbReference>
<comment type="similarity">
    <text evidence="1">Belongs to the thioredoxin family.</text>
</comment>
<keyword evidence="4" id="KW-1015">Disulfide bond</keyword>
<dbReference type="EMBL" id="CP042467">
    <property type="protein sequence ID" value="QED30098.1"/>
    <property type="molecule type" value="Genomic_DNA"/>
</dbReference>
<keyword evidence="9" id="KW-1185">Reference proteome</keyword>
<evidence type="ECO:0000313" key="8">
    <source>
        <dbReference type="EMBL" id="QED30098.1"/>
    </source>
</evidence>
<evidence type="ECO:0000256" key="4">
    <source>
        <dbReference type="ARBA" id="ARBA00023157"/>
    </source>
</evidence>
<dbReference type="InterPro" id="IPR017937">
    <property type="entry name" value="Thioredoxin_CS"/>
</dbReference>
<evidence type="ECO:0000256" key="1">
    <source>
        <dbReference type="ARBA" id="ARBA00008987"/>
    </source>
</evidence>
<dbReference type="Proteomes" id="UP000321595">
    <property type="component" value="Chromosome"/>
</dbReference>
<evidence type="ECO:0000256" key="6">
    <source>
        <dbReference type="NCBIfam" id="TIGR01068"/>
    </source>
</evidence>
<keyword evidence="3" id="KW-0249">Electron transport</keyword>
<dbReference type="Gene3D" id="3.40.30.10">
    <property type="entry name" value="Glutaredoxin"/>
    <property type="match status" value="1"/>
</dbReference>
<gene>
    <name evidence="8" type="primary">trxA</name>
    <name evidence="8" type="ORF">FRD01_23255</name>
</gene>
<dbReference type="PRINTS" id="PR00421">
    <property type="entry name" value="THIOREDOXIN"/>
</dbReference>
<evidence type="ECO:0000259" key="7">
    <source>
        <dbReference type="PROSITE" id="PS51352"/>
    </source>
</evidence>
<dbReference type="InterPro" id="IPR005746">
    <property type="entry name" value="Thioredoxin"/>
</dbReference>
<keyword evidence="2" id="KW-0813">Transport</keyword>
<dbReference type="InterPro" id="IPR013766">
    <property type="entry name" value="Thioredoxin_domain"/>
</dbReference>
<proteinExistence type="inferred from homology"/>
<dbReference type="PANTHER" id="PTHR45663:SF11">
    <property type="entry name" value="GEO12009P1"/>
    <property type="match status" value="1"/>
</dbReference>
<dbReference type="PANTHER" id="PTHR45663">
    <property type="entry name" value="GEO12009P1"/>
    <property type="match status" value="1"/>
</dbReference>
<dbReference type="Pfam" id="PF00085">
    <property type="entry name" value="Thioredoxin"/>
    <property type="match status" value="1"/>
</dbReference>
<evidence type="ECO:0000256" key="3">
    <source>
        <dbReference type="ARBA" id="ARBA00022982"/>
    </source>
</evidence>
<reference evidence="8 9" key="1">
    <citation type="submission" date="2019-08" db="EMBL/GenBank/DDBJ databases">
        <authorList>
            <person name="Liang Q."/>
        </authorList>
    </citation>
    <scope>NUCLEOTIDE SEQUENCE [LARGE SCALE GENOMIC DNA]</scope>
    <source>
        <strain evidence="8 9">V1718</strain>
    </source>
</reference>
<protein>
    <recommendedName>
        <fullName evidence="6">Thioredoxin</fullName>
    </recommendedName>
</protein>
<dbReference type="SUPFAM" id="SSF52833">
    <property type="entry name" value="Thioredoxin-like"/>
    <property type="match status" value="1"/>
</dbReference>
<dbReference type="OrthoDB" id="9790390at2"/>
<dbReference type="PROSITE" id="PS00194">
    <property type="entry name" value="THIOREDOXIN_1"/>
    <property type="match status" value="1"/>
</dbReference>
<sequence>MSHTKEIKTLDELKAVLAADANPALIDFWASWCGPCRAMAPHYEAAAQELDQEPVDFYKINTEEHPELAAAFNIRGLPTVLMIKDGKVADAIVGARDKDTYKKKAEWLLGKNTGLWDRLFG</sequence>
<evidence type="ECO:0000256" key="5">
    <source>
        <dbReference type="ARBA" id="ARBA00023284"/>
    </source>
</evidence>
<name>A0A5B8XYQ2_9DELT</name>
<dbReference type="PROSITE" id="PS51352">
    <property type="entry name" value="THIOREDOXIN_2"/>
    <property type="match status" value="1"/>
</dbReference>
<evidence type="ECO:0000256" key="2">
    <source>
        <dbReference type="ARBA" id="ARBA00022448"/>
    </source>
</evidence>
<dbReference type="InterPro" id="IPR036249">
    <property type="entry name" value="Thioredoxin-like_sf"/>
</dbReference>
<dbReference type="GO" id="GO:0005737">
    <property type="term" value="C:cytoplasm"/>
    <property type="evidence" value="ECO:0007669"/>
    <property type="project" value="TreeGrafter"/>
</dbReference>
<feature type="domain" description="Thioredoxin" evidence="7">
    <location>
        <begin position="1"/>
        <end position="110"/>
    </location>
</feature>
<organism evidence="8 9">
    <name type="scientific">Microvenator marinus</name>
    <dbReference type="NCBI Taxonomy" id="2600177"/>
    <lineage>
        <taxon>Bacteria</taxon>
        <taxon>Deltaproteobacteria</taxon>
        <taxon>Bradymonadales</taxon>
        <taxon>Microvenatoraceae</taxon>
        <taxon>Microvenator</taxon>
    </lineage>
</organism>
<evidence type="ECO:0000313" key="9">
    <source>
        <dbReference type="Proteomes" id="UP000321595"/>
    </source>
</evidence>
<dbReference type="GO" id="GO:0015035">
    <property type="term" value="F:protein-disulfide reductase activity"/>
    <property type="evidence" value="ECO:0007669"/>
    <property type="project" value="UniProtKB-UniRule"/>
</dbReference>
<dbReference type="KEGG" id="bbae:FRD01_23255"/>
<dbReference type="AlphaFoldDB" id="A0A5B8XYQ2"/>
<dbReference type="NCBIfam" id="TIGR01068">
    <property type="entry name" value="thioredoxin"/>
    <property type="match status" value="1"/>
</dbReference>
<dbReference type="RefSeq" id="WP_146963484.1">
    <property type="nucleotide sequence ID" value="NZ_CP042467.1"/>
</dbReference>
<keyword evidence="5" id="KW-0676">Redox-active center</keyword>
<accession>A0A5B8XYQ2</accession>